<dbReference type="EMBL" id="LAZR01016896">
    <property type="protein sequence ID" value="KKM02571.1"/>
    <property type="molecule type" value="Genomic_DNA"/>
</dbReference>
<sequence length="123" mass="14298">MPETIIPELSQHLVRVKALHDDFLQRGYGEVELPYALFRKYPNEGREWAWQYVFPAKNISTDPRTGARRRHHIHESVLQRAVKYAVRLSGILKHVGCHTMRHYAASRIMPGEAGCYEIRSCII</sequence>
<dbReference type="AlphaFoldDB" id="A0A0F9J9P3"/>
<dbReference type="InterPro" id="IPR013762">
    <property type="entry name" value="Integrase-like_cat_sf"/>
</dbReference>
<comment type="caution">
    <text evidence="2">The sequence shown here is derived from an EMBL/GenBank/DDBJ whole genome shotgun (WGS) entry which is preliminary data.</text>
</comment>
<accession>A0A0F9J9P3</accession>
<organism evidence="2">
    <name type="scientific">marine sediment metagenome</name>
    <dbReference type="NCBI Taxonomy" id="412755"/>
    <lineage>
        <taxon>unclassified sequences</taxon>
        <taxon>metagenomes</taxon>
        <taxon>ecological metagenomes</taxon>
    </lineage>
</organism>
<dbReference type="GO" id="GO:0015074">
    <property type="term" value="P:DNA integration"/>
    <property type="evidence" value="ECO:0007669"/>
    <property type="project" value="InterPro"/>
</dbReference>
<evidence type="ECO:0000313" key="2">
    <source>
        <dbReference type="EMBL" id="KKM02571.1"/>
    </source>
</evidence>
<evidence type="ECO:0008006" key="3">
    <source>
        <dbReference type="Google" id="ProtNLM"/>
    </source>
</evidence>
<protein>
    <recommendedName>
        <fullName evidence="3">Tyr recombinase domain-containing protein</fullName>
    </recommendedName>
</protein>
<gene>
    <name evidence="2" type="ORF">LCGC14_1783120</name>
</gene>
<keyword evidence="1" id="KW-0233">DNA recombination</keyword>
<dbReference type="GO" id="GO:0003677">
    <property type="term" value="F:DNA binding"/>
    <property type="evidence" value="ECO:0007669"/>
    <property type="project" value="InterPro"/>
</dbReference>
<name>A0A0F9J9P3_9ZZZZ</name>
<reference evidence="2" key="1">
    <citation type="journal article" date="2015" name="Nature">
        <title>Complex archaea that bridge the gap between prokaryotes and eukaryotes.</title>
        <authorList>
            <person name="Spang A."/>
            <person name="Saw J.H."/>
            <person name="Jorgensen S.L."/>
            <person name="Zaremba-Niedzwiedzka K."/>
            <person name="Martijn J."/>
            <person name="Lind A.E."/>
            <person name="van Eijk R."/>
            <person name="Schleper C."/>
            <person name="Guy L."/>
            <person name="Ettema T.J."/>
        </authorList>
    </citation>
    <scope>NUCLEOTIDE SEQUENCE</scope>
</reference>
<dbReference type="Gene3D" id="1.10.443.10">
    <property type="entry name" value="Intergrase catalytic core"/>
    <property type="match status" value="1"/>
</dbReference>
<dbReference type="GO" id="GO:0006310">
    <property type="term" value="P:DNA recombination"/>
    <property type="evidence" value="ECO:0007669"/>
    <property type="project" value="UniProtKB-KW"/>
</dbReference>
<dbReference type="InterPro" id="IPR011010">
    <property type="entry name" value="DNA_brk_join_enz"/>
</dbReference>
<proteinExistence type="predicted"/>
<dbReference type="SUPFAM" id="SSF56349">
    <property type="entry name" value="DNA breaking-rejoining enzymes"/>
    <property type="match status" value="1"/>
</dbReference>
<evidence type="ECO:0000256" key="1">
    <source>
        <dbReference type="ARBA" id="ARBA00023172"/>
    </source>
</evidence>